<keyword evidence="1" id="KW-1185">Reference proteome</keyword>
<dbReference type="WBParaSite" id="sdigi.contig424.g8226.t1">
    <property type="protein sequence ID" value="sdigi.contig424.g8226.t1"/>
    <property type="gene ID" value="sdigi.contig424.g8226"/>
</dbReference>
<accession>A0A915PXP0</accession>
<dbReference type="AlphaFoldDB" id="A0A915PXP0"/>
<evidence type="ECO:0000313" key="1">
    <source>
        <dbReference type="Proteomes" id="UP000887581"/>
    </source>
</evidence>
<evidence type="ECO:0000313" key="2">
    <source>
        <dbReference type="WBParaSite" id="sdigi.contig424.g8226.t1"/>
    </source>
</evidence>
<protein>
    <submittedName>
        <fullName evidence="2">Uncharacterized protein</fullName>
    </submittedName>
</protein>
<sequence>MLPYVFASIVFQTILSNVFSQEEYICPDNAMYLDLKPCNPNDRNQCPKNFACRRSRLSRSGILTNEIIHLCCEAVNMSIASWFEELELSPQIFPQVPLSTLDYVNISDFDAEHPSPIVHLADELQVLNYPNYITANVQAFHFQSMIPPSGGYLHVISLIEVTKRPVALFINYDLPSTGSTAVNIEAISNSSYNFFGYISSGTVLPQDTYRQQYIILVYKTDVPLSNQVNVTSDIIRFIDQVSYFLCNSPTSRALGRPVAGSFFYVSFFLLKEVKTREITMCLTC</sequence>
<organism evidence="1 2">
    <name type="scientific">Setaria digitata</name>
    <dbReference type="NCBI Taxonomy" id="48799"/>
    <lineage>
        <taxon>Eukaryota</taxon>
        <taxon>Metazoa</taxon>
        <taxon>Ecdysozoa</taxon>
        <taxon>Nematoda</taxon>
        <taxon>Chromadorea</taxon>
        <taxon>Rhabditida</taxon>
        <taxon>Spirurina</taxon>
        <taxon>Spiruromorpha</taxon>
        <taxon>Filarioidea</taxon>
        <taxon>Setariidae</taxon>
        <taxon>Setaria</taxon>
    </lineage>
</organism>
<dbReference type="Proteomes" id="UP000887581">
    <property type="component" value="Unplaced"/>
</dbReference>
<proteinExistence type="predicted"/>
<name>A0A915PXP0_9BILA</name>
<reference evidence="2" key="1">
    <citation type="submission" date="2022-11" db="UniProtKB">
        <authorList>
            <consortium name="WormBaseParasite"/>
        </authorList>
    </citation>
    <scope>IDENTIFICATION</scope>
</reference>